<dbReference type="InterPro" id="IPR050639">
    <property type="entry name" value="SSR_resolvase"/>
</dbReference>
<dbReference type="Gene3D" id="3.40.50.1390">
    <property type="entry name" value="Resolvase, N-terminal catalytic domain"/>
    <property type="match status" value="1"/>
</dbReference>
<dbReference type="AlphaFoldDB" id="A0A6G4UA86"/>
<keyword evidence="3" id="KW-1185">Reference proteome</keyword>
<dbReference type="GO" id="GO:0000150">
    <property type="term" value="F:DNA strand exchange activity"/>
    <property type="evidence" value="ECO:0007669"/>
    <property type="project" value="InterPro"/>
</dbReference>
<dbReference type="RefSeq" id="WP_165243830.1">
    <property type="nucleotide sequence ID" value="NZ_JAAKZV010000264.1"/>
</dbReference>
<accession>A0A6G4UA86</accession>
<dbReference type="PANTHER" id="PTHR30461">
    <property type="entry name" value="DNA-INVERTASE FROM LAMBDOID PROPHAGE"/>
    <property type="match status" value="1"/>
</dbReference>
<evidence type="ECO:0000259" key="1">
    <source>
        <dbReference type="PROSITE" id="PS51737"/>
    </source>
</evidence>
<name>A0A6G4UA86_9ACTN</name>
<feature type="domain" description="Recombinase" evidence="1">
    <location>
        <begin position="182"/>
        <end position="301"/>
    </location>
</feature>
<dbReference type="PROSITE" id="PS51737">
    <property type="entry name" value="RECOMBINASE_DNA_BIND"/>
    <property type="match status" value="1"/>
</dbReference>
<dbReference type="Pfam" id="PF07508">
    <property type="entry name" value="Recombinase"/>
    <property type="match status" value="1"/>
</dbReference>
<dbReference type="EMBL" id="JAAKZV010000264">
    <property type="protein sequence ID" value="NGN69155.1"/>
    <property type="molecule type" value="Genomic_DNA"/>
</dbReference>
<reference evidence="2 3" key="1">
    <citation type="submission" date="2020-02" db="EMBL/GenBank/DDBJ databases">
        <title>Whole-genome analyses of novel actinobacteria.</title>
        <authorList>
            <person name="Sahin N."/>
        </authorList>
    </citation>
    <scope>NUCLEOTIDE SEQUENCE [LARGE SCALE GENOMIC DNA]</scope>
    <source>
        <strain evidence="2 3">A7024</strain>
    </source>
</reference>
<dbReference type="PANTHER" id="PTHR30461:SF23">
    <property type="entry name" value="DNA RECOMBINASE-RELATED"/>
    <property type="match status" value="1"/>
</dbReference>
<comment type="caution">
    <text evidence="2">The sequence shown here is derived from an EMBL/GenBank/DDBJ whole genome shotgun (WGS) entry which is preliminary data.</text>
</comment>
<dbReference type="InterPro" id="IPR036162">
    <property type="entry name" value="Resolvase-like_N_sf"/>
</dbReference>
<dbReference type="GO" id="GO:0003677">
    <property type="term" value="F:DNA binding"/>
    <property type="evidence" value="ECO:0007669"/>
    <property type="project" value="InterPro"/>
</dbReference>
<evidence type="ECO:0000313" key="3">
    <source>
        <dbReference type="Proteomes" id="UP000481583"/>
    </source>
</evidence>
<dbReference type="InterPro" id="IPR038109">
    <property type="entry name" value="DNA_bind_recomb_sf"/>
</dbReference>
<protein>
    <recommendedName>
        <fullName evidence="1">Recombinase domain-containing protein</fullName>
    </recommendedName>
</protein>
<gene>
    <name evidence="2" type="ORF">G5C51_35365</name>
</gene>
<organism evidence="2 3">
    <name type="scientific">Streptomyces coryli</name>
    <dbReference type="NCBI Taxonomy" id="1128680"/>
    <lineage>
        <taxon>Bacteria</taxon>
        <taxon>Bacillati</taxon>
        <taxon>Actinomycetota</taxon>
        <taxon>Actinomycetes</taxon>
        <taxon>Kitasatosporales</taxon>
        <taxon>Streptomycetaceae</taxon>
        <taxon>Streptomyces</taxon>
    </lineage>
</organism>
<evidence type="ECO:0000313" key="2">
    <source>
        <dbReference type="EMBL" id="NGN69155.1"/>
    </source>
</evidence>
<dbReference type="Gene3D" id="3.90.1750.20">
    <property type="entry name" value="Putative Large Serine Recombinase, Chain B, Domain 2"/>
    <property type="match status" value="1"/>
</dbReference>
<sequence>MPFEQWLAGRIPGVDYARVSADPSARSATRRRLREAGTGVRHQHEDNLETAARLGIAIVASFEDNSMSAVNPHVVRQAFREIIAALLFRQTQDGLPVRAVIATERERVWRTESDGLAFQQAVTVMSDGLFVERGKPYEWPGPQQAVPGALSGEQEVENTRRRIGRSVRRRAIDGSSPGGRRRFGWQAADPTLGVQVNMLMDTAEWPILCKMIEAGLQGIPWKEIARRLNADGVLTASGKAWSGETVRQALVNPVLCGYRAIHGELVLDPTTGRPVVGKWDKPASVPEWQRLVEISRARGATRGTRLSNGSPKPGGTVGRPRKYLFSGTLRCGAATASADPCLQRMGGVRRPTSADPDNAVYTCTRLGCGRTARNMRSVDEYLTRMVLSVMDERRRSSPMHAVARPGAEVLRRLYEELRLLDDRLLAESGTDSALVLHRHGLLERIALLEATQTARTNGEPEQACIPSAWPDMSLAERRAAIETVLECVVVHPLPPGRSRCAPFDPGLLEIRYREWVRPVAAGSAGLAARNDSRS</sequence>
<dbReference type="InterPro" id="IPR011109">
    <property type="entry name" value="DNA_bind_recombinase_dom"/>
</dbReference>
<proteinExistence type="predicted"/>
<dbReference type="Proteomes" id="UP000481583">
    <property type="component" value="Unassembled WGS sequence"/>
</dbReference>